<evidence type="ECO:0000256" key="1">
    <source>
        <dbReference type="SAM" id="Phobius"/>
    </source>
</evidence>
<organism evidence="2 3">
    <name type="scientific">Treponema ruminis</name>
    <dbReference type="NCBI Taxonomy" id="744515"/>
    <lineage>
        <taxon>Bacteria</taxon>
        <taxon>Pseudomonadati</taxon>
        <taxon>Spirochaetota</taxon>
        <taxon>Spirochaetia</taxon>
        <taxon>Spirochaetales</taxon>
        <taxon>Treponemataceae</taxon>
        <taxon>Treponema</taxon>
    </lineage>
</organism>
<reference evidence="2 3" key="1">
    <citation type="submission" date="2020-08" db="EMBL/GenBank/DDBJ databases">
        <title>Genomic Encyclopedia of Type Strains, Phase IV (KMG-IV): sequencing the most valuable type-strain genomes for metagenomic binning, comparative biology and taxonomic classification.</title>
        <authorList>
            <person name="Goeker M."/>
        </authorList>
    </citation>
    <scope>NUCLEOTIDE SEQUENCE [LARGE SCALE GENOMIC DNA]</scope>
    <source>
        <strain evidence="2 3">DSM 103462</strain>
    </source>
</reference>
<keyword evidence="1" id="KW-0472">Membrane</keyword>
<comment type="caution">
    <text evidence="2">The sequence shown here is derived from an EMBL/GenBank/DDBJ whole genome shotgun (WGS) entry which is preliminary data.</text>
</comment>
<dbReference type="RefSeq" id="WP_184657385.1">
    <property type="nucleotide sequence ID" value="NZ_CP031518.1"/>
</dbReference>
<dbReference type="SUPFAM" id="SSF52266">
    <property type="entry name" value="SGNH hydrolase"/>
    <property type="match status" value="1"/>
</dbReference>
<dbReference type="GO" id="GO:0016788">
    <property type="term" value="F:hydrolase activity, acting on ester bonds"/>
    <property type="evidence" value="ECO:0007669"/>
    <property type="project" value="UniProtKB-ARBA"/>
</dbReference>
<evidence type="ECO:0000313" key="3">
    <source>
        <dbReference type="Proteomes" id="UP000518887"/>
    </source>
</evidence>
<sequence>MKKIHVLLKIIAFTVIFFLLTIPLAFLLKDDANSYARSLFYEFYRQEKIDYLICGASHVSHGVEANIASQKFGKSVFNTGTPSQKIDGTYAILKQAVKLYKIEKVFLELDFAITCAPAFFERTGLTSEYIVASRIKDFSIKIDYLLNCSSPKHYFNSFLPIGKDKLITLNPSLLAEKIISLIAGEYFKGTYHSDDAEYSGKGCLLDLDEVINGGFSNYSKEGIIQVSKITDDWKNTVDKIIELCRENDIELILYSMPCSDFYLNERGNYDEYYSFCRNFTSERGFTYYDFNLARPDLFSALDSDYYDDNHFNKKGVYKWTDCFCDFFSAKYIEENNLEKYFYSSYAEKMAAQLDRIFGLYMITSDDKKSMEIIPLANHVASNRITYDVYAVCGSEKMLLAKNSSQTTVELPAGKSGKIRVISYMDGIKQNDCSENFASF</sequence>
<name>A0A7W8G7Q5_9SPIR</name>
<keyword evidence="1" id="KW-0812">Transmembrane</keyword>
<keyword evidence="1" id="KW-1133">Transmembrane helix</keyword>
<protein>
    <submittedName>
        <fullName evidence="2">Uncharacterized protein</fullName>
    </submittedName>
</protein>
<dbReference type="Proteomes" id="UP000518887">
    <property type="component" value="Unassembled WGS sequence"/>
</dbReference>
<keyword evidence="3" id="KW-1185">Reference proteome</keyword>
<proteinExistence type="predicted"/>
<dbReference type="AlphaFoldDB" id="A0A7W8G7Q5"/>
<feature type="transmembrane region" description="Helical" evidence="1">
    <location>
        <begin position="7"/>
        <end position="28"/>
    </location>
</feature>
<dbReference type="Gene3D" id="3.40.50.1110">
    <property type="entry name" value="SGNH hydrolase"/>
    <property type="match status" value="1"/>
</dbReference>
<accession>A0A7W8G7Q5</accession>
<dbReference type="InterPro" id="IPR036514">
    <property type="entry name" value="SGNH_hydro_sf"/>
</dbReference>
<gene>
    <name evidence="2" type="ORF">HNP76_000613</name>
</gene>
<evidence type="ECO:0000313" key="2">
    <source>
        <dbReference type="EMBL" id="MBB5225269.1"/>
    </source>
</evidence>
<dbReference type="EMBL" id="JACHFQ010000002">
    <property type="protein sequence ID" value="MBB5225269.1"/>
    <property type="molecule type" value="Genomic_DNA"/>
</dbReference>